<accession>A0A507C7K5</accession>
<dbReference type="GO" id="GO:0046513">
    <property type="term" value="P:ceramide biosynthetic process"/>
    <property type="evidence" value="ECO:0007669"/>
    <property type="project" value="TreeGrafter"/>
</dbReference>
<evidence type="ECO:0000256" key="9">
    <source>
        <dbReference type="ARBA" id="ARBA00023098"/>
    </source>
</evidence>
<dbReference type="Gene3D" id="3.40.640.10">
    <property type="entry name" value="Type I PLP-dependent aspartate aminotransferase-like (Major domain)"/>
    <property type="match status" value="1"/>
</dbReference>
<dbReference type="FunFam" id="3.40.640.10:FF:000049">
    <property type="entry name" value="serine palmitoyltransferase 1 isoform X1"/>
    <property type="match status" value="1"/>
</dbReference>
<comment type="caution">
    <text evidence="12">The sequence shown here is derived from an EMBL/GenBank/DDBJ whole genome shotgun (WGS) entry which is preliminary data.</text>
</comment>
<evidence type="ECO:0000256" key="4">
    <source>
        <dbReference type="ARBA" id="ARBA00008392"/>
    </source>
</evidence>
<evidence type="ECO:0000256" key="7">
    <source>
        <dbReference type="ARBA" id="ARBA00022898"/>
    </source>
</evidence>
<keyword evidence="8" id="KW-0746">Sphingolipid metabolism</keyword>
<dbReference type="Proteomes" id="UP000319731">
    <property type="component" value="Unassembled WGS sequence"/>
</dbReference>
<keyword evidence="7" id="KW-0663">Pyridoxal phosphate</keyword>
<evidence type="ECO:0000256" key="5">
    <source>
        <dbReference type="ARBA" id="ARBA00013220"/>
    </source>
</evidence>
<dbReference type="InterPro" id="IPR004839">
    <property type="entry name" value="Aminotransferase_I/II_large"/>
</dbReference>
<evidence type="ECO:0000256" key="10">
    <source>
        <dbReference type="ARBA" id="ARBA00023315"/>
    </source>
</evidence>
<dbReference type="InterPro" id="IPR015422">
    <property type="entry name" value="PyrdxlP-dep_Trfase_small"/>
</dbReference>
<evidence type="ECO:0000313" key="13">
    <source>
        <dbReference type="Proteomes" id="UP000319731"/>
    </source>
</evidence>
<dbReference type="EC" id="2.3.1.50" evidence="5"/>
<dbReference type="PANTHER" id="PTHR13693:SF2">
    <property type="entry name" value="SERINE PALMITOYLTRANSFERASE 1"/>
    <property type="match status" value="1"/>
</dbReference>
<protein>
    <recommendedName>
        <fullName evidence="5">serine C-palmitoyltransferase</fullName>
        <ecNumber evidence="5">2.3.1.50</ecNumber>
    </recommendedName>
</protein>
<dbReference type="GO" id="GO:0016020">
    <property type="term" value="C:membrane"/>
    <property type="evidence" value="ECO:0007669"/>
    <property type="project" value="GOC"/>
</dbReference>
<dbReference type="PANTHER" id="PTHR13693">
    <property type="entry name" value="CLASS II AMINOTRANSFERASE/8-AMINO-7-OXONONANOATE SYNTHASE"/>
    <property type="match status" value="1"/>
</dbReference>
<name>A0A507C7K5_9FUNG</name>
<evidence type="ECO:0000256" key="2">
    <source>
        <dbReference type="ARBA" id="ARBA00004760"/>
    </source>
</evidence>
<sequence>MASGTPGFTEVLLAVNSTLSYAHRLYSAIPGSSIIYKYVKESHQNDPLRTVLELALLVFLVWYALSQRYKPGSKEIKLTDKEIQDLIDEWQPEPLVPELTEAQRTELEKLVTISGPSGPRVRIEGGTKTLMNLASFNFLGYMNHEKLKEKATAALRKYGVGTCGPPGFYGTLDVHMELESELAKFMSADAAIIYSQGFSAIASIIPAFSKRGDTLVVDEGVSFAIQKGVEISRSTVRYFKHNDMEDLARVLEDIKRDELKKRKPLARKFIVVEGLYANHGDIAPLPKLIELKAKYKYRLIVEESMSFGILGKRGAGITDHFDVPAKDVDIIAASMANALSAAGGFCCGSAEIVEHQRLSGQAYTFSASMPAMLAVTALEALHLLKDNPYVLNHMRENARAIRAALVGVNGIIIGGAEDAPFIHVRLRDRLTRLEEEKLLQDIVDEAAKAGYLLTKAKFVASQEHSLPPPSIRISVSAAHTRLDTEAAAKRLRDVIKGVLKKK</sequence>
<dbReference type="AlphaFoldDB" id="A0A507C7K5"/>
<proteinExistence type="inferred from homology"/>
<comment type="cofactor">
    <cofactor evidence="1">
        <name>pyridoxal 5'-phosphate</name>
        <dbReference type="ChEBI" id="CHEBI:597326"/>
    </cofactor>
</comment>
<dbReference type="RefSeq" id="XP_031025954.1">
    <property type="nucleotide sequence ID" value="XM_031168026.1"/>
</dbReference>
<dbReference type="GO" id="GO:0004758">
    <property type="term" value="F:serine C-palmitoyltransferase activity"/>
    <property type="evidence" value="ECO:0007669"/>
    <property type="project" value="UniProtKB-EC"/>
</dbReference>
<evidence type="ECO:0000259" key="11">
    <source>
        <dbReference type="Pfam" id="PF00155"/>
    </source>
</evidence>
<keyword evidence="13" id="KW-1185">Reference proteome</keyword>
<dbReference type="InterPro" id="IPR015421">
    <property type="entry name" value="PyrdxlP-dep_Trfase_major"/>
</dbReference>
<dbReference type="OrthoDB" id="3168162at2759"/>
<dbReference type="Gene3D" id="3.90.1150.10">
    <property type="entry name" value="Aspartate Aminotransferase, domain 1"/>
    <property type="match status" value="1"/>
</dbReference>
<dbReference type="GeneID" id="42003323"/>
<comment type="pathway">
    <text evidence="3">Sphingolipid metabolism.</text>
</comment>
<dbReference type="GO" id="GO:0046512">
    <property type="term" value="P:sphingosine biosynthetic process"/>
    <property type="evidence" value="ECO:0007669"/>
    <property type="project" value="TreeGrafter"/>
</dbReference>
<evidence type="ECO:0000256" key="1">
    <source>
        <dbReference type="ARBA" id="ARBA00001933"/>
    </source>
</evidence>
<feature type="domain" description="Aminotransferase class I/classII large" evidence="11">
    <location>
        <begin position="129"/>
        <end position="491"/>
    </location>
</feature>
<gene>
    <name evidence="12" type="ORF">SmJEL517_g02098</name>
</gene>
<evidence type="ECO:0000256" key="8">
    <source>
        <dbReference type="ARBA" id="ARBA00022919"/>
    </source>
</evidence>
<dbReference type="SUPFAM" id="SSF53383">
    <property type="entry name" value="PLP-dependent transferases"/>
    <property type="match status" value="1"/>
</dbReference>
<keyword evidence="9" id="KW-0443">Lipid metabolism</keyword>
<dbReference type="STRING" id="1806994.A0A507C7K5"/>
<evidence type="ECO:0000313" key="12">
    <source>
        <dbReference type="EMBL" id="TPX35481.1"/>
    </source>
</evidence>
<evidence type="ECO:0000256" key="3">
    <source>
        <dbReference type="ARBA" id="ARBA00004991"/>
    </source>
</evidence>
<comment type="pathway">
    <text evidence="2">Lipid metabolism; sphingolipid metabolism.</text>
</comment>
<keyword evidence="10" id="KW-0012">Acyltransferase</keyword>
<dbReference type="EMBL" id="QEAO01000008">
    <property type="protein sequence ID" value="TPX35481.1"/>
    <property type="molecule type" value="Genomic_DNA"/>
</dbReference>
<keyword evidence="6" id="KW-0808">Transferase</keyword>
<dbReference type="InterPro" id="IPR015424">
    <property type="entry name" value="PyrdxlP-dep_Trfase"/>
</dbReference>
<dbReference type="GO" id="GO:0005783">
    <property type="term" value="C:endoplasmic reticulum"/>
    <property type="evidence" value="ECO:0007669"/>
    <property type="project" value="TreeGrafter"/>
</dbReference>
<evidence type="ECO:0000256" key="6">
    <source>
        <dbReference type="ARBA" id="ARBA00022679"/>
    </source>
</evidence>
<dbReference type="InterPro" id="IPR050087">
    <property type="entry name" value="AON_synthase_class-II"/>
</dbReference>
<dbReference type="Pfam" id="PF00155">
    <property type="entry name" value="Aminotran_1_2"/>
    <property type="match status" value="1"/>
</dbReference>
<dbReference type="GO" id="GO:0030170">
    <property type="term" value="F:pyridoxal phosphate binding"/>
    <property type="evidence" value="ECO:0007669"/>
    <property type="project" value="InterPro"/>
</dbReference>
<comment type="similarity">
    <text evidence="4">Belongs to the class-II pyridoxal-phosphate-dependent aminotransferase family.</text>
</comment>
<reference evidence="12 13" key="1">
    <citation type="journal article" date="2019" name="Sci. Rep.">
        <title>Comparative genomics of chytrid fungi reveal insights into the obligate biotrophic and pathogenic lifestyle of Synchytrium endobioticum.</title>
        <authorList>
            <person name="van de Vossenberg B.T.L.H."/>
            <person name="Warris S."/>
            <person name="Nguyen H.D.T."/>
            <person name="van Gent-Pelzer M.P.E."/>
            <person name="Joly D.L."/>
            <person name="van de Geest H.C."/>
            <person name="Bonants P.J.M."/>
            <person name="Smith D.S."/>
            <person name="Levesque C.A."/>
            <person name="van der Lee T.A.J."/>
        </authorList>
    </citation>
    <scope>NUCLEOTIDE SEQUENCE [LARGE SCALE GENOMIC DNA]</scope>
    <source>
        <strain evidence="12 13">JEL517</strain>
    </source>
</reference>
<organism evidence="12 13">
    <name type="scientific">Synchytrium microbalum</name>
    <dbReference type="NCBI Taxonomy" id="1806994"/>
    <lineage>
        <taxon>Eukaryota</taxon>
        <taxon>Fungi</taxon>
        <taxon>Fungi incertae sedis</taxon>
        <taxon>Chytridiomycota</taxon>
        <taxon>Chytridiomycota incertae sedis</taxon>
        <taxon>Chytridiomycetes</taxon>
        <taxon>Synchytriales</taxon>
        <taxon>Synchytriaceae</taxon>
        <taxon>Synchytrium</taxon>
    </lineage>
</organism>